<dbReference type="NCBIfam" id="TIGR00365">
    <property type="entry name" value="Grx4 family monothiol glutaredoxin"/>
    <property type="match status" value="1"/>
</dbReference>
<evidence type="ECO:0000313" key="11">
    <source>
        <dbReference type="Proteomes" id="UP000195667"/>
    </source>
</evidence>
<dbReference type="GO" id="GO:0051537">
    <property type="term" value="F:2 iron, 2 sulfur cluster binding"/>
    <property type="evidence" value="ECO:0007669"/>
    <property type="project" value="UniProtKB-KW"/>
</dbReference>
<evidence type="ECO:0000256" key="4">
    <source>
        <dbReference type="ARBA" id="ARBA00023004"/>
    </source>
</evidence>
<dbReference type="SUPFAM" id="SSF52833">
    <property type="entry name" value="Thioredoxin-like"/>
    <property type="match status" value="1"/>
</dbReference>
<evidence type="ECO:0000256" key="8">
    <source>
        <dbReference type="PIRSR" id="PIRSR005894-2"/>
    </source>
</evidence>
<dbReference type="PANTHER" id="PTHR10293:SF72">
    <property type="entry name" value="MONOTHIOL GLUTAREDOXIN-S14, CHLOROPLASTIC"/>
    <property type="match status" value="1"/>
</dbReference>
<evidence type="ECO:0000256" key="2">
    <source>
        <dbReference type="ARBA" id="ARBA00022714"/>
    </source>
</evidence>
<keyword evidence="2 8" id="KW-0001">2Fe-2S</keyword>
<protein>
    <recommendedName>
        <fullName evidence="7">Glutaredoxin</fullName>
    </recommendedName>
</protein>
<dbReference type="EMBL" id="FUKI01000115">
    <property type="protein sequence ID" value="SJM93170.1"/>
    <property type="molecule type" value="Genomic_DNA"/>
</dbReference>
<dbReference type="RefSeq" id="WP_087143717.1">
    <property type="nucleotide sequence ID" value="NZ_FUKI01000115.1"/>
</dbReference>
<evidence type="ECO:0000313" key="10">
    <source>
        <dbReference type="EMBL" id="SJM93170.1"/>
    </source>
</evidence>
<dbReference type="PROSITE" id="PS51354">
    <property type="entry name" value="GLUTAREDOXIN_2"/>
    <property type="match status" value="1"/>
</dbReference>
<dbReference type="FunFam" id="3.40.30.10:FF:000005">
    <property type="entry name" value="Glutaredoxin 5"/>
    <property type="match status" value="1"/>
</dbReference>
<sequence>MSVIERIEEQLTNPVVLYMKGSPDFPQCGFSGQAVQILGACKAEYAHFNIFEDPELREALKEYSSWPTYPQLYIGGKLVGGCDIMIDLYKKGELATLLSSVGAVAA</sequence>
<keyword evidence="5 8" id="KW-0411">Iron-sulfur</keyword>
<keyword evidence="4 8" id="KW-0408">Iron</keyword>
<comment type="similarity">
    <text evidence="1 7">Belongs to the glutaredoxin family. Monothiol subfamily.</text>
</comment>
<dbReference type="InterPro" id="IPR033658">
    <property type="entry name" value="GRX_PICOT-like"/>
</dbReference>
<dbReference type="GO" id="GO:0015036">
    <property type="term" value="F:disulfide oxidoreductase activity"/>
    <property type="evidence" value="ECO:0007669"/>
    <property type="project" value="InterPro"/>
</dbReference>
<evidence type="ECO:0000256" key="3">
    <source>
        <dbReference type="ARBA" id="ARBA00022723"/>
    </source>
</evidence>
<feature type="domain" description="Glutaredoxin" evidence="9">
    <location>
        <begin position="15"/>
        <end position="79"/>
    </location>
</feature>
<dbReference type="OrthoDB" id="9804115at2"/>
<dbReference type="GO" id="GO:0046872">
    <property type="term" value="F:metal ion binding"/>
    <property type="evidence" value="ECO:0007669"/>
    <property type="project" value="UniProtKB-KW"/>
</dbReference>
<dbReference type="InterPro" id="IPR014434">
    <property type="entry name" value="Monothiol_GRX"/>
</dbReference>
<feature type="binding site" evidence="8">
    <location>
        <position position="28"/>
    </location>
    <ligand>
        <name>[2Fe-2S] cluster</name>
        <dbReference type="ChEBI" id="CHEBI:190135"/>
        <note>ligand shared between dimeric partners</note>
    </ligand>
</feature>
<dbReference type="Gene3D" id="3.40.30.10">
    <property type="entry name" value="Glutaredoxin"/>
    <property type="match status" value="1"/>
</dbReference>
<dbReference type="InterPro" id="IPR004480">
    <property type="entry name" value="Monothiol_GRX-rel"/>
</dbReference>
<dbReference type="Pfam" id="PF00462">
    <property type="entry name" value="Glutaredoxin"/>
    <property type="match status" value="1"/>
</dbReference>
<dbReference type="CDD" id="cd03028">
    <property type="entry name" value="GRX_PICOT_like"/>
    <property type="match status" value="1"/>
</dbReference>
<dbReference type="PIRSF" id="PIRSF005894">
    <property type="entry name" value="Monothiol_GRX"/>
    <property type="match status" value="1"/>
</dbReference>
<gene>
    <name evidence="10" type="primary">ydhD</name>
    <name evidence="10" type="ORF">CRENPOLYSF1_40005</name>
</gene>
<evidence type="ECO:0000259" key="9">
    <source>
        <dbReference type="Pfam" id="PF00462"/>
    </source>
</evidence>
<dbReference type="InterPro" id="IPR002109">
    <property type="entry name" value="Glutaredoxin"/>
</dbReference>
<keyword evidence="11" id="KW-1185">Reference proteome</keyword>
<dbReference type="Proteomes" id="UP000195667">
    <property type="component" value="Unassembled WGS sequence"/>
</dbReference>
<dbReference type="PANTHER" id="PTHR10293">
    <property type="entry name" value="GLUTAREDOXIN FAMILY MEMBER"/>
    <property type="match status" value="1"/>
</dbReference>
<dbReference type="AlphaFoldDB" id="A0A1R4HBC3"/>
<evidence type="ECO:0000256" key="7">
    <source>
        <dbReference type="PIRNR" id="PIRNR005894"/>
    </source>
</evidence>
<evidence type="ECO:0000256" key="1">
    <source>
        <dbReference type="ARBA" id="ARBA00009630"/>
    </source>
</evidence>
<accession>A0A1R4HBC3</accession>
<organism evidence="10 11">
    <name type="scientific">Crenothrix polyspora</name>
    <dbReference type="NCBI Taxonomy" id="360316"/>
    <lineage>
        <taxon>Bacteria</taxon>
        <taxon>Pseudomonadati</taxon>
        <taxon>Pseudomonadota</taxon>
        <taxon>Gammaproteobacteria</taxon>
        <taxon>Methylococcales</taxon>
        <taxon>Crenotrichaceae</taxon>
        <taxon>Crenothrix</taxon>
    </lineage>
</organism>
<keyword evidence="6" id="KW-0676">Redox-active center</keyword>
<reference evidence="11" key="1">
    <citation type="submission" date="2017-02" db="EMBL/GenBank/DDBJ databases">
        <authorList>
            <person name="Daims H."/>
        </authorList>
    </citation>
    <scope>NUCLEOTIDE SEQUENCE [LARGE SCALE GENOMIC DNA]</scope>
</reference>
<proteinExistence type="inferred from homology"/>
<evidence type="ECO:0000256" key="5">
    <source>
        <dbReference type="ARBA" id="ARBA00023014"/>
    </source>
</evidence>
<evidence type="ECO:0000256" key="6">
    <source>
        <dbReference type="ARBA" id="ARBA00023284"/>
    </source>
</evidence>
<dbReference type="InterPro" id="IPR036249">
    <property type="entry name" value="Thioredoxin-like_sf"/>
</dbReference>
<name>A0A1R4HBC3_9GAMM</name>
<keyword evidence="3 8" id="KW-0479">Metal-binding</keyword>